<protein>
    <submittedName>
        <fullName evidence="3">Uncharacterized protein LOC108821707</fullName>
    </submittedName>
</protein>
<gene>
    <name evidence="3" type="primary">LOC108821707</name>
</gene>
<evidence type="ECO:0000313" key="2">
    <source>
        <dbReference type="Proteomes" id="UP000504610"/>
    </source>
</evidence>
<accession>A0A6J0KQH2</accession>
<reference evidence="3" key="2">
    <citation type="submission" date="2025-08" db="UniProtKB">
        <authorList>
            <consortium name="RefSeq"/>
        </authorList>
    </citation>
    <scope>IDENTIFICATION</scope>
    <source>
        <tissue evidence="3">Leaf</tissue>
    </source>
</reference>
<keyword evidence="1" id="KW-0472">Membrane</keyword>
<reference evidence="2" key="1">
    <citation type="journal article" date="2019" name="Database">
        <title>The radish genome database (RadishGD): an integrated information resource for radish genomics.</title>
        <authorList>
            <person name="Yu H.J."/>
            <person name="Baek S."/>
            <person name="Lee Y.J."/>
            <person name="Cho A."/>
            <person name="Mun J.H."/>
        </authorList>
    </citation>
    <scope>NUCLEOTIDE SEQUENCE [LARGE SCALE GENOMIC DNA]</scope>
    <source>
        <strain evidence="2">cv. WK10039</strain>
    </source>
</reference>
<organism evidence="2 3">
    <name type="scientific">Raphanus sativus</name>
    <name type="common">Radish</name>
    <name type="synonym">Raphanus raphanistrum var. sativus</name>
    <dbReference type="NCBI Taxonomy" id="3726"/>
    <lineage>
        <taxon>Eukaryota</taxon>
        <taxon>Viridiplantae</taxon>
        <taxon>Streptophyta</taxon>
        <taxon>Embryophyta</taxon>
        <taxon>Tracheophyta</taxon>
        <taxon>Spermatophyta</taxon>
        <taxon>Magnoliopsida</taxon>
        <taxon>eudicotyledons</taxon>
        <taxon>Gunneridae</taxon>
        <taxon>Pentapetalae</taxon>
        <taxon>rosids</taxon>
        <taxon>malvids</taxon>
        <taxon>Brassicales</taxon>
        <taxon>Brassicaceae</taxon>
        <taxon>Brassiceae</taxon>
        <taxon>Raphanus</taxon>
    </lineage>
</organism>
<feature type="transmembrane region" description="Helical" evidence="1">
    <location>
        <begin position="41"/>
        <end position="63"/>
    </location>
</feature>
<keyword evidence="1" id="KW-0812">Transmembrane</keyword>
<name>A0A6J0KQH2_RAPSA</name>
<keyword evidence="2" id="KW-1185">Reference proteome</keyword>
<proteinExistence type="predicted"/>
<sequence length="95" mass="10833">MFDYLYKLLVKLRRLTQSLQHRSNSNFEEKKYREMANSNECGIGPGSVLAIVVVAMMLLFVPLMMGPVAPPTPPLILLFPTVLLFVFLYLHFSSK</sequence>
<dbReference type="AlphaFoldDB" id="A0A6J0KQH2"/>
<evidence type="ECO:0000313" key="3">
    <source>
        <dbReference type="RefSeq" id="XP_018450202.2"/>
    </source>
</evidence>
<feature type="transmembrane region" description="Helical" evidence="1">
    <location>
        <begin position="75"/>
        <end position="92"/>
    </location>
</feature>
<dbReference type="KEGG" id="rsz:108821707"/>
<evidence type="ECO:0000256" key="1">
    <source>
        <dbReference type="SAM" id="Phobius"/>
    </source>
</evidence>
<dbReference type="GeneID" id="108821707"/>
<keyword evidence="1" id="KW-1133">Transmembrane helix</keyword>
<dbReference type="RefSeq" id="XP_018450202.2">
    <property type="nucleotide sequence ID" value="XM_018594700.2"/>
</dbReference>
<dbReference type="Proteomes" id="UP000504610">
    <property type="component" value="Chromosome 8"/>
</dbReference>